<dbReference type="Gene3D" id="3.40.50.2300">
    <property type="match status" value="2"/>
</dbReference>
<dbReference type="GO" id="GO:0005886">
    <property type="term" value="C:plasma membrane"/>
    <property type="evidence" value="ECO:0007669"/>
    <property type="project" value="InterPro"/>
</dbReference>
<accession>A0A2Z2NW21</accession>
<dbReference type="Pfam" id="PF02608">
    <property type="entry name" value="Bmp"/>
    <property type="match status" value="1"/>
</dbReference>
<gene>
    <name evidence="4" type="ORF">IMCC3135_27375</name>
</gene>
<reference evidence="4 5" key="1">
    <citation type="submission" date="2016-12" db="EMBL/GenBank/DDBJ databases">
        <authorList>
            <person name="Song W.-J."/>
            <person name="Kurnit D.M."/>
        </authorList>
    </citation>
    <scope>NUCLEOTIDE SEQUENCE [LARGE SCALE GENOMIC DNA]</scope>
    <source>
        <strain evidence="4 5">IMCC3135</strain>
    </source>
</reference>
<organism evidence="4 5">
    <name type="scientific">Granulosicoccus antarcticus IMCC3135</name>
    <dbReference type="NCBI Taxonomy" id="1192854"/>
    <lineage>
        <taxon>Bacteria</taxon>
        <taxon>Pseudomonadati</taxon>
        <taxon>Pseudomonadota</taxon>
        <taxon>Gammaproteobacteria</taxon>
        <taxon>Chromatiales</taxon>
        <taxon>Granulosicoccaceae</taxon>
        <taxon>Granulosicoccus</taxon>
    </lineage>
</organism>
<dbReference type="EMBL" id="CP018632">
    <property type="protein sequence ID" value="ASJ75529.1"/>
    <property type="molecule type" value="Genomic_DNA"/>
</dbReference>
<dbReference type="AlphaFoldDB" id="A0A2Z2NW21"/>
<keyword evidence="1 2" id="KW-0732">Signal</keyword>
<proteinExistence type="predicted"/>
<dbReference type="CDD" id="cd19963">
    <property type="entry name" value="PBP1_BMP-like"/>
    <property type="match status" value="1"/>
</dbReference>
<dbReference type="InterPro" id="IPR052910">
    <property type="entry name" value="ABC-Purine-Binding"/>
</dbReference>
<feature type="domain" description="ABC transporter substrate-binding protein PnrA-like" evidence="3">
    <location>
        <begin position="33"/>
        <end position="305"/>
    </location>
</feature>
<evidence type="ECO:0000313" key="5">
    <source>
        <dbReference type="Proteomes" id="UP000250079"/>
    </source>
</evidence>
<dbReference type="Proteomes" id="UP000250079">
    <property type="component" value="Chromosome"/>
</dbReference>
<feature type="chain" id="PRO_5016318704" evidence="2">
    <location>
        <begin position="29"/>
        <end position="362"/>
    </location>
</feature>
<dbReference type="PANTHER" id="PTHR43208:SF1">
    <property type="entry name" value="ABC TRANSPORTER SUBSTRATE-BINDING PROTEIN"/>
    <property type="match status" value="1"/>
</dbReference>
<protein>
    <submittedName>
        <fullName evidence="4">Purine-binding protein</fullName>
    </submittedName>
</protein>
<sequence length="362" mass="39021">MSMSVYLKRMGVVLGAAVLSAVALSAQAADPFKVGFIYVGPVGDHGWTYRHDVGRKALETEFGEGVETTFVESVPEGADAERVIRKLASSGHNLIFTTSFGFMNPTLKVAKDFPDVKFEHATGYKRTDNVSTYGARFYEGRAVIGTMAGMMTKSNIVGYIGSFPIPEVVRGINAFTIAMRKVNPDAEVKVVWVNSWYDPGKEADAAKALIDQGADIITQHTDSPAPLQVAEERGVYGFGQASDMSAFAPKSQLTSIIDNWDAYYVDRTRAAMDGSWASMDTWGGIKSGMVSFPEYSADVPDDVKEAAEVVRDGIIGGTLHPFQGPVLNQAGEEILPAGEVMDDGTLLGMNFYVQGVQGDLPK</sequence>
<dbReference type="InterPro" id="IPR003760">
    <property type="entry name" value="PnrA-like"/>
</dbReference>
<keyword evidence="5" id="KW-1185">Reference proteome</keyword>
<name>A0A2Z2NW21_9GAMM</name>
<evidence type="ECO:0000256" key="1">
    <source>
        <dbReference type="ARBA" id="ARBA00022729"/>
    </source>
</evidence>
<dbReference type="PANTHER" id="PTHR43208">
    <property type="entry name" value="ABC TRANSPORTER SUBSTRATE-BINDING PROTEIN"/>
    <property type="match status" value="1"/>
</dbReference>
<evidence type="ECO:0000313" key="4">
    <source>
        <dbReference type="EMBL" id="ASJ75529.1"/>
    </source>
</evidence>
<evidence type="ECO:0000259" key="3">
    <source>
        <dbReference type="Pfam" id="PF02608"/>
    </source>
</evidence>
<dbReference type="KEGG" id="gai:IMCC3135_27375"/>
<feature type="signal peptide" evidence="2">
    <location>
        <begin position="1"/>
        <end position="28"/>
    </location>
</feature>
<evidence type="ECO:0000256" key="2">
    <source>
        <dbReference type="SAM" id="SignalP"/>
    </source>
</evidence>